<sequence length="355" mass="40620">MNFLNQIIKILSDIESDSVGDILTILSGIASGLLTLVGLVSIFISINSQHIIQKLRELMWGIIEIPINQKIGDIEAYLRFRDKLGMYEQIYHNKKDLNSFVVKVTIFILIFCIGLWAFSTFFLIESNNSIQPEIQQILIITTGLACIFLVVFIFILNRLNNIPLISNLPNPEDFLDANELKYGINTLAIASMTSSIIIKRDDSKRFQFFLSFPFAFKNLSLTDERAVNGSMSTGNISVTSSLVKVDARNYRLEYGYLGKENRENYLSTKYCSYPIPDGFSNAFWPIALYFYFHSNQGVLRVTYEFTDNTEANKLNDESFWNGPSPMVQMYPTRVLEFSNNISKNIIDIPYININR</sequence>
<feature type="transmembrane region" description="Helical" evidence="1">
    <location>
        <begin position="22"/>
        <end position="46"/>
    </location>
</feature>
<dbReference type="Proteomes" id="UP001357223">
    <property type="component" value="Chromosome"/>
</dbReference>
<feature type="transmembrane region" description="Helical" evidence="1">
    <location>
        <begin position="100"/>
        <end position="124"/>
    </location>
</feature>
<dbReference type="RefSeq" id="WP_338452560.1">
    <property type="nucleotide sequence ID" value="NZ_CP137640.1"/>
</dbReference>
<keyword evidence="1" id="KW-1133">Transmembrane helix</keyword>
<reference evidence="2 3" key="1">
    <citation type="submission" date="2023-10" db="EMBL/GenBank/DDBJ databases">
        <title>Niallia locisalis sp.nov. isolated from a salt pond sample.</title>
        <authorList>
            <person name="Li X.-J."/>
            <person name="Dong L."/>
        </authorList>
    </citation>
    <scope>NUCLEOTIDE SEQUENCE [LARGE SCALE GENOMIC DNA]</scope>
    <source>
        <strain evidence="2 3">DSM 29761</strain>
    </source>
</reference>
<organism evidence="2 3">
    <name type="scientific">Niallia oryzisoli</name>
    <dbReference type="NCBI Taxonomy" id="1737571"/>
    <lineage>
        <taxon>Bacteria</taxon>
        <taxon>Bacillati</taxon>
        <taxon>Bacillota</taxon>
        <taxon>Bacilli</taxon>
        <taxon>Bacillales</taxon>
        <taxon>Bacillaceae</taxon>
        <taxon>Niallia</taxon>
    </lineage>
</organism>
<keyword evidence="3" id="KW-1185">Reference proteome</keyword>
<evidence type="ECO:0000313" key="2">
    <source>
        <dbReference type="EMBL" id="WVX83683.1"/>
    </source>
</evidence>
<evidence type="ECO:0000313" key="3">
    <source>
        <dbReference type="Proteomes" id="UP001357223"/>
    </source>
</evidence>
<gene>
    <name evidence="2" type="ORF">R4Z09_12170</name>
</gene>
<keyword evidence="1" id="KW-0812">Transmembrane</keyword>
<keyword evidence="1" id="KW-0472">Membrane</keyword>
<dbReference type="EMBL" id="CP137640">
    <property type="protein sequence ID" value="WVX83683.1"/>
    <property type="molecule type" value="Genomic_DNA"/>
</dbReference>
<name>A0ABZ2CJG6_9BACI</name>
<proteinExistence type="predicted"/>
<protein>
    <submittedName>
        <fullName evidence="2">Uncharacterized protein</fullName>
    </submittedName>
</protein>
<evidence type="ECO:0000256" key="1">
    <source>
        <dbReference type="SAM" id="Phobius"/>
    </source>
</evidence>
<feature type="transmembrane region" description="Helical" evidence="1">
    <location>
        <begin position="136"/>
        <end position="156"/>
    </location>
</feature>
<accession>A0ABZ2CJG6</accession>